<evidence type="ECO:0000313" key="2">
    <source>
        <dbReference type="Proteomes" id="UP000249402"/>
    </source>
</evidence>
<name>A0A395GZM6_9EURO</name>
<proteinExistence type="predicted"/>
<dbReference type="Proteomes" id="UP000249402">
    <property type="component" value="Unassembled WGS sequence"/>
</dbReference>
<dbReference type="RefSeq" id="XP_025574866.1">
    <property type="nucleotide sequence ID" value="XM_025719581.1"/>
</dbReference>
<dbReference type="GeneID" id="37224446"/>
<organism evidence="1 2">
    <name type="scientific">Aspergillus ibericus CBS 121593</name>
    <dbReference type="NCBI Taxonomy" id="1448316"/>
    <lineage>
        <taxon>Eukaryota</taxon>
        <taxon>Fungi</taxon>
        <taxon>Dikarya</taxon>
        <taxon>Ascomycota</taxon>
        <taxon>Pezizomycotina</taxon>
        <taxon>Eurotiomycetes</taxon>
        <taxon>Eurotiomycetidae</taxon>
        <taxon>Eurotiales</taxon>
        <taxon>Aspergillaceae</taxon>
        <taxon>Aspergillus</taxon>
        <taxon>Aspergillus subgen. Circumdati</taxon>
    </lineage>
</organism>
<sequence length="78" mass="7985">MAAGPLTLARPGFAPAPSWLAPVHPGRWIVVPSGGTGCDGCSCFPCFAFLGGGKRGSFFLELGGWTRTTYLGSVASLP</sequence>
<dbReference type="VEuPathDB" id="FungiDB:BO80DRAFT_425700"/>
<gene>
    <name evidence="1" type="ORF">BO80DRAFT_425700</name>
</gene>
<keyword evidence="2" id="KW-1185">Reference proteome</keyword>
<protein>
    <submittedName>
        <fullName evidence="1">Uncharacterized protein</fullName>
    </submittedName>
</protein>
<dbReference type="AlphaFoldDB" id="A0A395GZM6"/>
<accession>A0A395GZM6</accession>
<dbReference type="EMBL" id="KZ824440">
    <property type="protein sequence ID" value="RAL00539.1"/>
    <property type="molecule type" value="Genomic_DNA"/>
</dbReference>
<evidence type="ECO:0000313" key="1">
    <source>
        <dbReference type="EMBL" id="RAL00539.1"/>
    </source>
</evidence>
<reference evidence="1 2" key="1">
    <citation type="submission" date="2018-02" db="EMBL/GenBank/DDBJ databases">
        <title>The genomes of Aspergillus section Nigri reveals drivers in fungal speciation.</title>
        <authorList>
            <consortium name="DOE Joint Genome Institute"/>
            <person name="Vesth T.C."/>
            <person name="Nybo J."/>
            <person name="Theobald S."/>
            <person name="Brandl J."/>
            <person name="Frisvad J.C."/>
            <person name="Nielsen K.F."/>
            <person name="Lyhne E.K."/>
            <person name="Kogle M.E."/>
            <person name="Kuo A."/>
            <person name="Riley R."/>
            <person name="Clum A."/>
            <person name="Nolan M."/>
            <person name="Lipzen A."/>
            <person name="Salamov A."/>
            <person name="Henrissat B."/>
            <person name="Wiebenga A."/>
            <person name="De vries R.P."/>
            <person name="Grigoriev I.V."/>
            <person name="Mortensen U.H."/>
            <person name="Andersen M.R."/>
            <person name="Baker S.E."/>
        </authorList>
    </citation>
    <scope>NUCLEOTIDE SEQUENCE [LARGE SCALE GENOMIC DNA]</scope>
    <source>
        <strain evidence="1 2">CBS 121593</strain>
    </source>
</reference>